<sequence length="93" mass="10352">MEEPGNELQLPLGPPQSTSRVALCGRGARSPLRVLNDAPKFRAECLRPSGTERWRRNRSSAVRLASLQPRPLLWDFTAALTAESRQTREALQG</sequence>
<proteinExistence type="predicted"/>
<protein>
    <submittedName>
        <fullName evidence="1">Uncharacterized protein</fullName>
    </submittedName>
</protein>
<dbReference type="EMBL" id="OZ035830">
    <property type="protein sequence ID" value="CAL1614143.1"/>
    <property type="molecule type" value="Genomic_DNA"/>
</dbReference>
<organism evidence="1 2">
    <name type="scientific">Knipowitschia caucasica</name>
    <name type="common">Caucasian dwarf goby</name>
    <name type="synonym">Pomatoschistus caucasicus</name>
    <dbReference type="NCBI Taxonomy" id="637954"/>
    <lineage>
        <taxon>Eukaryota</taxon>
        <taxon>Metazoa</taxon>
        <taxon>Chordata</taxon>
        <taxon>Craniata</taxon>
        <taxon>Vertebrata</taxon>
        <taxon>Euteleostomi</taxon>
        <taxon>Actinopterygii</taxon>
        <taxon>Neopterygii</taxon>
        <taxon>Teleostei</taxon>
        <taxon>Neoteleostei</taxon>
        <taxon>Acanthomorphata</taxon>
        <taxon>Gobiaria</taxon>
        <taxon>Gobiiformes</taxon>
        <taxon>Gobioidei</taxon>
        <taxon>Gobiidae</taxon>
        <taxon>Gobiinae</taxon>
        <taxon>Knipowitschia</taxon>
    </lineage>
</organism>
<dbReference type="AlphaFoldDB" id="A0AAV2MLA3"/>
<keyword evidence="2" id="KW-1185">Reference proteome</keyword>
<dbReference type="Proteomes" id="UP001497482">
    <property type="component" value="Chromosome 8"/>
</dbReference>
<reference evidence="1 2" key="1">
    <citation type="submission" date="2024-04" db="EMBL/GenBank/DDBJ databases">
        <authorList>
            <person name="Waldvogel A.-M."/>
            <person name="Schoenle A."/>
        </authorList>
    </citation>
    <scope>NUCLEOTIDE SEQUENCE [LARGE SCALE GENOMIC DNA]</scope>
</reference>
<gene>
    <name evidence="1" type="ORF">KC01_LOCUS40219</name>
</gene>
<evidence type="ECO:0000313" key="2">
    <source>
        <dbReference type="Proteomes" id="UP001497482"/>
    </source>
</evidence>
<accession>A0AAV2MLA3</accession>
<name>A0AAV2MLA3_KNICA</name>
<evidence type="ECO:0000313" key="1">
    <source>
        <dbReference type="EMBL" id="CAL1614143.1"/>
    </source>
</evidence>